<accession>A0A813AB90</accession>
<feature type="compositionally biased region" description="Basic and acidic residues" evidence="2">
    <location>
        <begin position="88"/>
        <end position="97"/>
    </location>
</feature>
<organism evidence="3 4">
    <name type="scientific">Symbiodinium necroappetens</name>
    <dbReference type="NCBI Taxonomy" id="1628268"/>
    <lineage>
        <taxon>Eukaryota</taxon>
        <taxon>Sar</taxon>
        <taxon>Alveolata</taxon>
        <taxon>Dinophyceae</taxon>
        <taxon>Suessiales</taxon>
        <taxon>Symbiodiniaceae</taxon>
        <taxon>Symbiodinium</taxon>
    </lineage>
</organism>
<dbReference type="AlphaFoldDB" id="A0A813AB90"/>
<keyword evidence="4" id="KW-1185">Reference proteome</keyword>
<evidence type="ECO:0000313" key="4">
    <source>
        <dbReference type="Proteomes" id="UP000601435"/>
    </source>
</evidence>
<evidence type="ECO:0000313" key="3">
    <source>
        <dbReference type="EMBL" id="CAE7862887.1"/>
    </source>
</evidence>
<feature type="coiled-coil region" evidence="1">
    <location>
        <begin position="175"/>
        <end position="226"/>
    </location>
</feature>
<name>A0A813AB90_9DINO</name>
<feature type="region of interest" description="Disordered" evidence="2">
    <location>
        <begin position="88"/>
        <end position="124"/>
    </location>
</feature>
<evidence type="ECO:0000256" key="2">
    <source>
        <dbReference type="SAM" id="MobiDB-lite"/>
    </source>
</evidence>
<dbReference type="OrthoDB" id="10306404at2759"/>
<reference evidence="3" key="1">
    <citation type="submission" date="2021-02" db="EMBL/GenBank/DDBJ databases">
        <authorList>
            <person name="Dougan E. K."/>
            <person name="Rhodes N."/>
            <person name="Thang M."/>
            <person name="Chan C."/>
        </authorList>
    </citation>
    <scope>NUCLEOTIDE SEQUENCE</scope>
</reference>
<dbReference type="Proteomes" id="UP000601435">
    <property type="component" value="Unassembled WGS sequence"/>
</dbReference>
<feature type="compositionally biased region" description="Basic and acidic residues" evidence="2">
    <location>
        <begin position="105"/>
        <end position="124"/>
    </location>
</feature>
<comment type="caution">
    <text evidence="3">The sequence shown here is derived from an EMBL/GenBank/DDBJ whole genome shotgun (WGS) entry which is preliminary data.</text>
</comment>
<sequence>MLKVGERTAVQLPFKCQSLQDTYAFVSTFRKAKEKQRNRTLEVPVPAQMYVAHQGHREEWSLIFDLPLYQDQRQNHWIGSEGYARVQRPEHQAHEGQKLVGKAELQGREDHSREAEGRDSFDRDEHIANINPQDIGIMQQGMLRVLAMLMIECSQLLMRHPFFQPPHERDNDDNLLMQTSMLKKEEKRKDNFEEEVLDMANEENTVRAEREARDKQQEEEEAWQEKCIFEEDEAAWKQWESHQAQRYREWEQWAVLNSVPGEGTKKRLRVTTQRNGHLQQTDMEVAVGSEVSIYLGPLIPSSASQSSWEAPNLDVDTILNNMYDLWKKGKIGDDIVISLAGIDVLGLYNAQLHKEVETMDTVQDQDKDSSGSTK</sequence>
<protein>
    <submittedName>
        <fullName evidence="3">Uncharacterized protein</fullName>
    </submittedName>
</protein>
<gene>
    <name evidence="3" type="ORF">SNEC2469_LOCUS27400</name>
</gene>
<proteinExistence type="predicted"/>
<keyword evidence="1" id="KW-0175">Coiled coil</keyword>
<evidence type="ECO:0000256" key="1">
    <source>
        <dbReference type="SAM" id="Coils"/>
    </source>
</evidence>
<dbReference type="EMBL" id="CAJNJA010057637">
    <property type="protein sequence ID" value="CAE7862887.1"/>
    <property type="molecule type" value="Genomic_DNA"/>
</dbReference>